<keyword evidence="1" id="KW-0732">Signal</keyword>
<feature type="chain" id="PRO_5043530587" evidence="1">
    <location>
        <begin position="18"/>
        <end position="226"/>
    </location>
</feature>
<dbReference type="PROSITE" id="PS51257">
    <property type="entry name" value="PROKAR_LIPOPROTEIN"/>
    <property type="match status" value="1"/>
</dbReference>
<dbReference type="Proteomes" id="UP001392437">
    <property type="component" value="Unassembled WGS sequence"/>
</dbReference>
<evidence type="ECO:0000313" key="2">
    <source>
        <dbReference type="EMBL" id="KAK8101579.1"/>
    </source>
</evidence>
<dbReference type="EMBL" id="JAQQWP010000009">
    <property type="protein sequence ID" value="KAK8101579.1"/>
    <property type="molecule type" value="Genomic_DNA"/>
</dbReference>
<comment type="caution">
    <text evidence="2">The sequence shown here is derived from an EMBL/GenBank/DDBJ whole genome shotgun (WGS) entry which is preliminary data.</text>
</comment>
<protein>
    <submittedName>
        <fullName evidence="2">Uncharacterized protein</fullName>
    </submittedName>
</protein>
<keyword evidence="3" id="KW-1185">Reference proteome</keyword>
<sequence length="226" mass="24195">MLRLCILFVTLLQACLARGGPASGGPPAVTTSILPNPMVSAAASAAANKSIVAAGLSDAALKRLYASIPESQHSTIKVLNANDDDTGYVECYPLWGAPEADCTHLTAWINKRARLTDQYHVDEGYCWDAQLGDCRAFMCAEGIADWVISPALISQVMGSVVSACAPDPYGDTQSGAWHWNTTWMKGGTRLRYDVHWEGGASRELNKQTARSNGGVIWWNLAVLPGG</sequence>
<evidence type="ECO:0000256" key="1">
    <source>
        <dbReference type="SAM" id="SignalP"/>
    </source>
</evidence>
<evidence type="ECO:0000313" key="3">
    <source>
        <dbReference type="Proteomes" id="UP001392437"/>
    </source>
</evidence>
<accession>A0AAW0QPJ1</accession>
<dbReference type="AlphaFoldDB" id="A0AAW0QPJ1"/>
<gene>
    <name evidence="2" type="ORF">PG999_011953</name>
</gene>
<organism evidence="2 3">
    <name type="scientific">Apiospora kogelbergensis</name>
    <dbReference type="NCBI Taxonomy" id="1337665"/>
    <lineage>
        <taxon>Eukaryota</taxon>
        <taxon>Fungi</taxon>
        <taxon>Dikarya</taxon>
        <taxon>Ascomycota</taxon>
        <taxon>Pezizomycotina</taxon>
        <taxon>Sordariomycetes</taxon>
        <taxon>Xylariomycetidae</taxon>
        <taxon>Amphisphaeriales</taxon>
        <taxon>Apiosporaceae</taxon>
        <taxon>Apiospora</taxon>
    </lineage>
</organism>
<feature type="signal peptide" evidence="1">
    <location>
        <begin position="1"/>
        <end position="17"/>
    </location>
</feature>
<reference evidence="2 3" key="1">
    <citation type="submission" date="2023-01" db="EMBL/GenBank/DDBJ databases">
        <title>Analysis of 21 Apiospora genomes using comparative genomics revels a genus with tremendous synthesis potential of carbohydrate active enzymes and secondary metabolites.</title>
        <authorList>
            <person name="Sorensen T."/>
        </authorList>
    </citation>
    <scope>NUCLEOTIDE SEQUENCE [LARGE SCALE GENOMIC DNA]</scope>
    <source>
        <strain evidence="2 3">CBS 117206</strain>
    </source>
</reference>
<name>A0AAW0QPJ1_9PEZI</name>
<proteinExistence type="predicted"/>